<dbReference type="EMBL" id="MFGX01000042">
    <property type="protein sequence ID" value="OGF56101.1"/>
    <property type="molecule type" value="Genomic_DNA"/>
</dbReference>
<dbReference type="InterPro" id="IPR011460">
    <property type="entry name" value="Lcl_C"/>
</dbReference>
<accession>A0A1F5UZJ4</accession>
<feature type="domain" description="Lcl C-terminal" evidence="2">
    <location>
        <begin position="269"/>
        <end position="380"/>
    </location>
</feature>
<dbReference type="PANTHER" id="PTHR35812:SF1">
    <property type="entry name" value="LIPOPROTEIN"/>
    <property type="match status" value="1"/>
</dbReference>
<dbReference type="PANTHER" id="PTHR35812">
    <property type="entry name" value="LIPOPROTEIN"/>
    <property type="match status" value="1"/>
</dbReference>
<feature type="domain" description="Lcl C-terminal" evidence="2">
    <location>
        <begin position="102"/>
        <end position="253"/>
    </location>
</feature>
<proteinExistence type="predicted"/>
<organism evidence="3 4">
    <name type="scientific">Fraserbacteria sp. (strain RBG_16_55_9)</name>
    <dbReference type="NCBI Taxonomy" id="1817864"/>
    <lineage>
        <taxon>Bacteria</taxon>
        <taxon>Candidatus Fraseribacteriota</taxon>
    </lineage>
</organism>
<keyword evidence="1" id="KW-1133">Transmembrane helix</keyword>
<dbReference type="STRING" id="1817864.A2Z21_04060"/>
<evidence type="ECO:0000313" key="4">
    <source>
        <dbReference type="Proteomes" id="UP000179157"/>
    </source>
</evidence>
<feature type="non-terminal residue" evidence="3">
    <location>
        <position position="1"/>
    </location>
</feature>
<feature type="transmembrane region" description="Helical" evidence="1">
    <location>
        <begin position="33"/>
        <end position="50"/>
    </location>
</feature>
<keyword evidence="1" id="KW-0812">Transmembrane</keyword>
<protein>
    <recommendedName>
        <fullName evidence="2">Lcl C-terminal domain-containing protein</fullName>
    </recommendedName>
</protein>
<sequence length="484" mass="53128">SHGAPAQSELQLPVHLTNNQYEREENMKPRTRNLIISWLFLTGLSCIVVAQTDITYKVVDTGQIRFYNNSTEITTPSPGQSFYGQDAQYSGNQPAYQDNSDGTITDLNTGLMWQKSPDRNGDEAINYADKLFFDEALASAASFNLAGYNDWRLPTIKDLYSLIMFSGAEINPNATSTAGSVPFINTAYFGVGYGDLGANERLIDGQIATSTIYGSTTMGGDRTMFGVNFVDGRIKGYPADSSIGKKYYVLYVRGNTTFGENKYVDNGNGTITDNATGLMWMKNDNGAGILWENALSYAEGFEYAGYTDWRLPNAKELHSIVDYTRSPATTNSAAIDPIFNCTQITNEAGQTDYPFYWSSTTFSSMSPTDGRAAIYVSFGRAMGYMAQYGGWIDVHGAGAQRSDPKIGDPKQFPTGHGPQGDAIRIYNFVRLVRDADTTTAVKNDQSKLNSQPANIVFLAIGIVVLVMGMATKPKRPRQTQNKTF</sequence>
<dbReference type="Proteomes" id="UP000179157">
    <property type="component" value="Unassembled WGS sequence"/>
</dbReference>
<reference evidence="3 4" key="1">
    <citation type="journal article" date="2016" name="Nat. Commun.">
        <title>Thousands of microbial genomes shed light on interconnected biogeochemical processes in an aquifer system.</title>
        <authorList>
            <person name="Anantharaman K."/>
            <person name="Brown C.T."/>
            <person name="Hug L.A."/>
            <person name="Sharon I."/>
            <person name="Castelle C.J."/>
            <person name="Probst A.J."/>
            <person name="Thomas B.C."/>
            <person name="Singh A."/>
            <person name="Wilkins M.J."/>
            <person name="Karaoz U."/>
            <person name="Brodie E.L."/>
            <person name="Williams K.H."/>
            <person name="Hubbard S.S."/>
            <person name="Banfield J.F."/>
        </authorList>
    </citation>
    <scope>NUCLEOTIDE SEQUENCE [LARGE SCALE GENOMIC DNA]</scope>
    <source>
        <strain evidence="4">RBG_16_55_9</strain>
    </source>
</reference>
<evidence type="ECO:0000259" key="2">
    <source>
        <dbReference type="Pfam" id="PF07603"/>
    </source>
</evidence>
<dbReference type="Pfam" id="PF07603">
    <property type="entry name" value="Lcl_C"/>
    <property type="match status" value="2"/>
</dbReference>
<feature type="transmembrane region" description="Helical" evidence="1">
    <location>
        <begin position="452"/>
        <end position="470"/>
    </location>
</feature>
<name>A0A1F5UZJ4_FRAXR</name>
<keyword evidence="1" id="KW-0472">Membrane</keyword>
<gene>
    <name evidence="3" type="ORF">A2Z21_04060</name>
</gene>
<evidence type="ECO:0000256" key="1">
    <source>
        <dbReference type="SAM" id="Phobius"/>
    </source>
</evidence>
<comment type="caution">
    <text evidence="3">The sequence shown here is derived from an EMBL/GenBank/DDBJ whole genome shotgun (WGS) entry which is preliminary data.</text>
</comment>
<evidence type="ECO:0000313" key="3">
    <source>
        <dbReference type="EMBL" id="OGF56101.1"/>
    </source>
</evidence>
<dbReference type="AlphaFoldDB" id="A0A1F5UZJ4"/>